<gene>
    <name evidence="1" type="ORF">SDC9_63667</name>
</gene>
<organism evidence="1">
    <name type="scientific">bioreactor metagenome</name>
    <dbReference type="NCBI Taxonomy" id="1076179"/>
    <lineage>
        <taxon>unclassified sequences</taxon>
        <taxon>metagenomes</taxon>
        <taxon>ecological metagenomes</taxon>
    </lineage>
</organism>
<proteinExistence type="predicted"/>
<sequence length="141" mass="16210">MRDEADTGGGKVLFPSHFAALRHYYARPVRPLQNQPVDCRFRQGIGRDPFFVDAAHAQKTDIGSHLRECVQGEIPNERFFLFVYFPARQHDFRLRGRIPKDCPPVVGYDGDIPVRQIVEQEECGRSRIDENHVMIIDQSSS</sequence>
<dbReference type="AlphaFoldDB" id="A0A644XMC3"/>
<reference evidence="1" key="1">
    <citation type="submission" date="2019-08" db="EMBL/GenBank/DDBJ databases">
        <authorList>
            <person name="Kucharzyk K."/>
            <person name="Murdoch R.W."/>
            <person name="Higgins S."/>
            <person name="Loffler F."/>
        </authorList>
    </citation>
    <scope>NUCLEOTIDE SEQUENCE</scope>
</reference>
<name>A0A644XMC3_9ZZZZ</name>
<comment type="caution">
    <text evidence="1">The sequence shown here is derived from an EMBL/GenBank/DDBJ whole genome shotgun (WGS) entry which is preliminary data.</text>
</comment>
<protein>
    <submittedName>
        <fullName evidence="1">Uncharacterized protein</fullName>
    </submittedName>
</protein>
<evidence type="ECO:0000313" key="1">
    <source>
        <dbReference type="EMBL" id="MPM17279.1"/>
    </source>
</evidence>
<accession>A0A644XMC3</accession>
<dbReference type="EMBL" id="VSSQ01002767">
    <property type="protein sequence ID" value="MPM17279.1"/>
    <property type="molecule type" value="Genomic_DNA"/>
</dbReference>